<keyword evidence="3" id="KW-1185">Reference proteome</keyword>
<protein>
    <submittedName>
        <fullName evidence="2">Uncharacterized protein</fullName>
    </submittedName>
</protein>
<reference evidence="2 3" key="1">
    <citation type="submission" date="2019-01" db="EMBL/GenBank/DDBJ databases">
        <authorList>
            <person name="Sayadi A."/>
        </authorList>
    </citation>
    <scope>NUCLEOTIDE SEQUENCE [LARGE SCALE GENOMIC DNA]</scope>
</reference>
<evidence type="ECO:0000256" key="1">
    <source>
        <dbReference type="SAM" id="MobiDB-lite"/>
    </source>
</evidence>
<dbReference type="AlphaFoldDB" id="A0A653BMZ9"/>
<gene>
    <name evidence="2" type="ORF">CALMAC_LOCUS2378</name>
</gene>
<feature type="compositionally biased region" description="Polar residues" evidence="1">
    <location>
        <begin position="66"/>
        <end position="82"/>
    </location>
</feature>
<feature type="region of interest" description="Disordered" evidence="1">
    <location>
        <begin position="48"/>
        <end position="93"/>
    </location>
</feature>
<organism evidence="2 3">
    <name type="scientific">Callosobruchus maculatus</name>
    <name type="common">Southern cowpea weevil</name>
    <name type="synonym">Pulse bruchid</name>
    <dbReference type="NCBI Taxonomy" id="64391"/>
    <lineage>
        <taxon>Eukaryota</taxon>
        <taxon>Metazoa</taxon>
        <taxon>Ecdysozoa</taxon>
        <taxon>Arthropoda</taxon>
        <taxon>Hexapoda</taxon>
        <taxon>Insecta</taxon>
        <taxon>Pterygota</taxon>
        <taxon>Neoptera</taxon>
        <taxon>Endopterygota</taxon>
        <taxon>Coleoptera</taxon>
        <taxon>Polyphaga</taxon>
        <taxon>Cucujiformia</taxon>
        <taxon>Chrysomeloidea</taxon>
        <taxon>Chrysomelidae</taxon>
        <taxon>Bruchinae</taxon>
        <taxon>Bruchini</taxon>
        <taxon>Callosobruchus</taxon>
    </lineage>
</organism>
<dbReference type="Proteomes" id="UP000410492">
    <property type="component" value="Unassembled WGS sequence"/>
</dbReference>
<proteinExistence type="predicted"/>
<accession>A0A653BMZ9</accession>
<dbReference type="EMBL" id="CAACVG010002865">
    <property type="protein sequence ID" value="VEN36967.1"/>
    <property type="molecule type" value="Genomic_DNA"/>
</dbReference>
<dbReference type="OrthoDB" id="6766923at2759"/>
<name>A0A653BMZ9_CALMS</name>
<evidence type="ECO:0000313" key="3">
    <source>
        <dbReference type="Proteomes" id="UP000410492"/>
    </source>
</evidence>
<sequence length="160" mass="17646">MLKIDNAKKTGTGGMGTLTEVDNMVLGIIGKESPVMCGLGVAESFEKPQKQSCETVPEGDSEGIVNKSQPTSDHVTATTSKEASGKRKRVTGNNISTENVSAIKLEKLTLQVEYLKLKNYRTKLEILKLEQELKLPASEFTATLPQYNYETENDRCYQNL</sequence>
<evidence type="ECO:0000313" key="2">
    <source>
        <dbReference type="EMBL" id="VEN36967.1"/>
    </source>
</evidence>